<dbReference type="InterPro" id="IPR001509">
    <property type="entry name" value="Epimerase_deHydtase"/>
</dbReference>
<name>A0A1U8AHK5_NELNU</name>
<dbReference type="PANTHER" id="PTHR10366">
    <property type="entry name" value="NAD DEPENDENT EPIMERASE/DEHYDRATASE"/>
    <property type="match status" value="1"/>
</dbReference>
<sequence>MGFETAPNSPLLSNPTLRSLPTRPKKKEGGFETRKVQWKKKGNNDDVVCVTGGAGYIGSCLVKKLLEKGYTVHATLRNLDDPIKVGLLKSLLNADTRLKLFKADIYNPHEFESAIRGCKFVFHVATPFQHIAHSSSYKHTSEAAVAGVKAIMDSCVRSGTVRRLIYTASVMAASPLKEDSTGFKCCIDESCWTPSNLSFAYCNDFTLAYTHSKTLAEKEALSYIDKSSDGLEVVTLPCGLVGGETLLSYIPVSVGVLISQLTGNLDEFNTLLFLHELLGSVPIVHVDDVCEAHIFCINEPSIQGRFLCATGCLTIAEMANLYREINPQLSVQREFMEGPERGGIRFGSTKLIDIGFEYKYDTRKILEESLQCGRRMGILN</sequence>
<keyword evidence="4" id="KW-1185">Reference proteome</keyword>
<evidence type="ECO:0000313" key="4">
    <source>
        <dbReference type="Proteomes" id="UP000189703"/>
    </source>
</evidence>
<dbReference type="eggNOG" id="KOG1502">
    <property type="taxonomic scope" value="Eukaryota"/>
</dbReference>
<dbReference type="FunFam" id="3.40.50.720:FF:000645">
    <property type="entry name" value="Anthocyanidin reductase ((2S)-flavan-3-ol-forming)"/>
    <property type="match status" value="1"/>
</dbReference>
<dbReference type="InParanoid" id="A0A1U8AHK5"/>
<dbReference type="AlphaFoldDB" id="A0A1U8AHK5"/>
<dbReference type="GeneID" id="104604093"/>
<dbReference type="OrthoDB" id="2735536at2759"/>
<dbReference type="STRING" id="4432.A0A1U8AHK5"/>
<feature type="region of interest" description="Disordered" evidence="2">
    <location>
        <begin position="1"/>
        <end position="33"/>
    </location>
</feature>
<dbReference type="KEGG" id="nnu:104604093"/>
<dbReference type="CDD" id="cd08958">
    <property type="entry name" value="FR_SDR_e"/>
    <property type="match status" value="1"/>
</dbReference>
<reference evidence="5" key="1">
    <citation type="submission" date="2025-08" db="UniProtKB">
        <authorList>
            <consortium name="RefSeq"/>
        </authorList>
    </citation>
    <scope>IDENTIFICATION</scope>
</reference>
<proteinExistence type="predicted"/>
<organism evidence="4 5">
    <name type="scientific">Nelumbo nucifera</name>
    <name type="common">Sacred lotus</name>
    <dbReference type="NCBI Taxonomy" id="4432"/>
    <lineage>
        <taxon>Eukaryota</taxon>
        <taxon>Viridiplantae</taxon>
        <taxon>Streptophyta</taxon>
        <taxon>Embryophyta</taxon>
        <taxon>Tracheophyta</taxon>
        <taxon>Spermatophyta</taxon>
        <taxon>Magnoliopsida</taxon>
        <taxon>Proteales</taxon>
        <taxon>Nelumbonaceae</taxon>
        <taxon>Nelumbo</taxon>
    </lineage>
</organism>
<dbReference type="PANTHER" id="PTHR10366:SF696">
    <property type="entry name" value="OS07G0601900 PROTEIN"/>
    <property type="match status" value="1"/>
</dbReference>
<evidence type="ECO:0000256" key="1">
    <source>
        <dbReference type="ARBA" id="ARBA00023002"/>
    </source>
</evidence>
<dbReference type="Proteomes" id="UP000189703">
    <property type="component" value="Unplaced"/>
</dbReference>
<dbReference type="OMA" id="QVTHNAR"/>
<keyword evidence="1" id="KW-0560">Oxidoreductase</keyword>
<evidence type="ECO:0000256" key="2">
    <source>
        <dbReference type="SAM" id="MobiDB-lite"/>
    </source>
</evidence>
<feature type="compositionally biased region" description="Polar residues" evidence="2">
    <location>
        <begin position="1"/>
        <end position="19"/>
    </location>
</feature>
<dbReference type="SMR" id="A0A1U8AHK5"/>
<dbReference type="Pfam" id="PF01370">
    <property type="entry name" value="Epimerase"/>
    <property type="match status" value="1"/>
</dbReference>
<gene>
    <name evidence="5" type="primary">LOC104604093</name>
</gene>
<dbReference type="InterPro" id="IPR036291">
    <property type="entry name" value="NAD(P)-bd_dom_sf"/>
</dbReference>
<protein>
    <submittedName>
        <fullName evidence="5">Dihydroflavonol 4-reductase-like</fullName>
    </submittedName>
</protein>
<feature type="domain" description="NAD-dependent epimerase/dehydratase" evidence="3">
    <location>
        <begin position="48"/>
        <end position="300"/>
    </location>
</feature>
<dbReference type="SUPFAM" id="SSF51735">
    <property type="entry name" value="NAD(P)-binding Rossmann-fold domains"/>
    <property type="match status" value="1"/>
</dbReference>
<accession>A0A1U8AHK5</accession>
<dbReference type="InterPro" id="IPR050425">
    <property type="entry name" value="NAD(P)_dehydrat-like"/>
</dbReference>
<evidence type="ECO:0000313" key="5">
    <source>
        <dbReference type="RefSeq" id="XP_010266624.1"/>
    </source>
</evidence>
<dbReference type="Gene3D" id="3.40.50.720">
    <property type="entry name" value="NAD(P)-binding Rossmann-like Domain"/>
    <property type="match status" value="1"/>
</dbReference>
<dbReference type="GO" id="GO:0016616">
    <property type="term" value="F:oxidoreductase activity, acting on the CH-OH group of donors, NAD or NADP as acceptor"/>
    <property type="evidence" value="ECO:0000318"/>
    <property type="project" value="GO_Central"/>
</dbReference>
<evidence type="ECO:0000259" key="3">
    <source>
        <dbReference type="Pfam" id="PF01370"/>
    </source>
</evidence>
<dbReference type="RefSeq" id="XP_010266624.1">
    <property type="nucleotide sequence ID" value="XM_010268322.1"/>
</dbReference>